<accession>A0ABQ3XUZ1</accession>
<dbReference type="Proteomes" id="UP000609879">
    <property type="component" value="Unassembled WGS sequence"/>
</dbReference>
<gene>
    <name evidence="1" type="ORF">Ade02nite_02070</name>
</gene>
<proteinExistence type="predicted"/>
<reference evidence="1 2" key="1">
    <citation type="submission" date="2021-01" db="EMBL/GenBank/DDBJ databases">
        <title>Whole genome shotgun sequence of Actinoplanes deccanensis NBRC 13994.</title>
        <authorList>
            <person name="Komaki H."/>
            <person name="Tamura T."/>
        </authorList>
    </citation>
    <scope>NUCLEOTIDE SEQUENCE [LARGE SCALE GENOMIC DNA]</scope>
    <source>
        <strain evidence="1 2">NBRC 13994</strain>
    </source>
</reference>
<keyword evidence="2" id="KW-1185">Reference proteome</keyword>
<dbReference type="EMBL" id="BOMI01000002">
    <property type="protein sequence ID" value="GID71566.1"/>
    <property type="molecule type" value="Genomic_DNA"/>
</dbReference>
<sequence length="55" mass="5838">MAWFLVDLGAETVETVANVDVFVDVPDGSSWALTMACADEVRRAAVRRGRDGGPG</sequence>
<protein>
    <submittedName>
        <fullName evidence="1">Uncharacterized protein</fullName>
    </submittedName>
</protein>
<organism evidence="1 2">
    <name type="scientific">Paractinoplanes deccanensis</name>
    <dbReference type="NCBI Taxonomy" id="113561"/>
    <lineage>
        <taxon>Bacteria</taxon>
        <taxon>Bacillati</taxon>
        <taxon>Actinomycetota</taxon>
        <taxon>Actinomycetes</taxon>
        <taxon>Micromonosporales</taxon>
        <taxon>Micromonosporaceae</taxon>
        <taxon>Paractinoplanes</taxon>
    </lineage>
</organism>
<evidence type="ECO:0000313" key="2">
    <source>
        <dbReference type="Proteomes" id="UP000609879"/>
    </source>
</evidence>
<name>A0ABQ3XUZ1_9ACTN</name>
<evidence type="ECO:0000313" key="1">
    <source>
        <dbReference type="EMBL" id="GID71566.1"/>
    </source>
</evidence>
<comment type="caution">
    <text evidence="1">The sequence shown here is derived from an EMBL/GenBank/DDBJ whole genome shotgun (WGS) entry which is preliminary data.</text>
</comment>